<keyword evidence="1" id="KW-0812">Transmembrane</keyword>
<organism evidence="2 3">
    <name type="scientific">Sciurus vulgaris</name>
    <name type="common">Eurasian red squirrel</name>
    <dbReference type="NCBI Taxonomy" id="55149"/>
    <lineage>
        <taxon>Eukaryota</taxon>
        <taxon>Metazoa</taxon>
        <taxon>Chordata</taxon>
        <taxon>Craniata</taxon>
        <taxon>Vertebrata</taxon>
        <taxon>Euteleostomi</taxon>
        <taxon>Mammalia</taxon>
        <taxon>Eutheria</taxon>
        <taxon>Euarchontoglires</taxon>
        <taxon>Glires</taxon>
        <taxon>Rodentia</taxon>
        <taxon>Sciuromorpha</taxon>
        <taxon>Sciuridae</taxon>
        <taxon>Sciurinae</taxon>
        <taxon>Sciurini</taxon>
        <taxon>Sciurus</taxon>
    </lineage>
</organism>
<keyword evidence="1" id="KW-1133">Transmembrane helix</keyword>
<protein>
    <submittedName>
        <fullName evidence="2">Uncharacterized protein</fullName>
    </submittedName>
</protein>
<feature type="transmembrane region" description="Helical" evidence="1">
    <location>
        <begin position="20"/>
        <end position="42"/>
    </location>
</feature>
<proteinExistence type="predicted"/>
<dbReference type="Proteomes" id="UP000694564">
    <property type="component" value="Chromosome 16"/>
</dbReference>
<dbReference type="GeneTree" id="ENSGT00940000154646"/>
<reference evidence="2" key="2">
    <citation type="submission" date="2025-09" db="UniProtKB">
        <authorList>
            <consortium name="Ensembl"/>
        </authorList>
    </citation>
    <scope>IDENTIFICATION</scope>
</reference>
<evidence type="ECO:0000313" key="2">
    <source>
        <dbReference type="Ensembl" id="ENSSVLP00005020714.1"/>
    </source>
</evidence>
<dbReference type="Ensembl" id="ENSSVLT00005023089.1">
    <property type="protein sequence ID" value="ENSSVLP00005020714.1"/>
    <property type="gene ID" value="ENSSVLG00005016546.1"/>
</dbReference>
<reference evidence="2" key="1">
    <citation type="submission" date="2025-08" db="UniProtKB">
        <authorList>
            <consortium name="Ensembl"/>
        </authorList>
    </citation>
    <scope>IDENTIFICATION</scope>
</reference>
<dbReference type="AlphaFoldDB" id="A0A8D2JMS5"/>
<keyword evidence="1" id="KW-0472">Membrane</keyword>
<name>A0A8D2JMS5_SCIVU</name>
<evidence type="ECO:0000313" key="3">
    <source>
        <dbReference type="Proteomes" id="UP000694564"/>
    </source>
</evidence>
<sequence>MPQLGLSWLGLQSIEASPWLLLLLAGISWFLARSLTWIYAFYENSHRLKCFPQPPKRNWLLGHLGMVSNRESGGIISSGFMTWLGPVIPLVTLCHPNIIRSVLNASGTHADLVHLPLPPALPILGQTK</sequence>
<evidence type="ECO:0000256" key="1">
    <source>
        <dbReference type="SAM" id="Phobius"/>
    </source>
</evidence>
<keyword evidence="3" id="KW-1185">Reference proteome</keyword>
<accession>A0A8D2JMS5</accession>